<protein>
    <submittedName>
        <fullName evidence="1">Uncharacterized protein</fullName>
    </submittedName>
</protein>
<proteinExistence type="predicted"/>
<accession>A0ABS7FGT9</accession>
<dbReference type="RefSeq" id="WP_146008470.1">
    <property type="nucleotide sequence ID" value="NZ_CP142381.1"/>
</dbReference>
<keyword evidence="2" id="KW-1185">Reference proteome</keyword>
<evidence type="ECO:0000313" key="2">
    <source>
        <dbReference type="Proteomes" id="UP000711178"/>
    </source>
</evidence>
<sequence>MSESIFFCRKQWHTIMFNAAQKIIRALYQLRLRINIAVKTEAPPAILPGRRAGFIASGGIIYCLVQAFLKRPFAGTVTSPPNTGNLHERHPAI</sequence>
<gene>
    <name evidence="1" type="ORF">KIF53_16825</name>
</gene>
<dbReference type="GeneID" id="89686667"/>
<reference evidence="1 2" key="1">
    <citation type="submission" date="2021-05" db="EMBL/GenBank/DDBJ databases">
        <title>Draft Whole Genome Sequencing Of Biosensor Chromobacterium violaceum Strain CV026 Reveals A Regulatory RNA In Chromobacterium violaceum Phenotype Regulatory Network.</title>
        <authorList>
            <person name="Hong K.W."/>
            <person name="Chan K.G."/>
            <person name="Chang C.-Y."/>
        </authorList>
    </citation>
    <scope>NUCLEOTIDE SEQUENCE [LARGE SCALE GENOMIC DNA]</scope>
    <source>
        <strain evidence="1 2">ATCC 31532</strain>
    </source>
</reference>
<organism evidence="1 2">
    <name type="scientific">Chromobacterium subtsugae</name>
    <dbReference type="NCBI Taxonomy" id="251747"/>
    <lineage>
        <taxon>Bacteria</taxon>
        <taxon>Pseudomonadati</taxon>
        <taxon>Pseudomonadota</taxon>
        <taxon>Betaproteobacteria</taxon>
        <taxon>Neisseriales</taxon>
        <taxon>Chromobacteriaceae</taxon>
        <taxon>Chromobacterium</taxon>
    </lineage>
</organism>
<dbReference type="Proteomes" id="UP000711178">
    <property type="component" value="Unassembled WGS sequence"/>
</dbReference>
<dbReference type="EMBL" id="JAHDTB010000016">
    <property type="protein sequence ID" value="MBW8289298.1"/>
    <property type="molecule type" value="Genomic_DNA"/>
</dbReference>
<name>A0ABS7FGT9_9NEIS</name>
<evidence type="ECO:0000313" key="1">
    <source>
        <dbReference type="EMBL" id="MBW8289298.1"/>
    </source>
</evidence>
<comment type="caution">
    <text evidence="1">The sequence shown here is derived from an EMBL/GenBank/DDBJ whole genome shotgun (WGS) entry which is preliminary data.</text>
</comment>